<dbReference type="EMBL" id="JPFK01000007">
    <property type="protein sequence ID" value="KFB00702.1"/>
    <property type="molecule type" value="Genomic_DNA"/>
</dbReference>
<dbReference type="Proteomes" id="UP000028521">
    <property type="component" value="Unassembled WGS sequence"/>
</dbReference>
<keyword evidence="1 2" id="KW-0436">Ligase</keyword>
<dbReference type="EC" id="6.-.-.-" evidence="2"/>
<dbReference type="HAMAP" id="MF_01867">
    <property type="entry name" value="BshC"/>
    <property type="match status" value="1"/>
</dbReference>
<dbReference type="InterPro" id="IPR055399">
    <property type="entry name" value="CC_BshC"/>
</dbReference>
<dbReference type="GO" id="GO:0016874">
    <property type="term" value="F:ligase activity"/>
    <property type="evidence" value="ECO:0007669"/>
    <property type="project" value="UniProtKB-UniRule"/>
</dbReference>
<reference evidence="6" key="2">
    <citation type="submission" date="2014-07" db="EMBL/GenBank/DDBJ databases">
        <title>Genome sequence of Mangrovimonas yunxiaonensis.</title>
        <authorList>
            <person name="Li Y."/>
            <person name="Zheng T."/>
        </authorList>
    </citation>
    <scope>NUCLEOTIDE SEQUENCE [LARGE SCALE GENOMIC DNA]</scope>
    <source>
        <strain evidence="6">LY01</strain>
    </source>
</reference>
<feature type="domain" description="Bacillithiol biosynthesis BshC C-terminal coiled-coil" evidence="4">
    <location>
        <begin position="378"/>
        <end position="534"/>
    </location>
</feature>
<dbReference type="AlphaFoldDB" id="A0A084TJ16"/>
<dbReference type="OrthoDB" id="9765151at2"/>
<evidence type="ECO:0000313" key="5">
    <source>
        <dbReference type="EMBL" id="KFB00702.1"/>
    </source>
</evidence>
<evidence type="ECO:0000259" key="3">
    <source>
        <dbReference type="Pfam" id="PF10079"/>
    </source>
</evidence>
<evidence type="ECO:0000256" key="1">
    <source>
        <dbReference type="ARBA" id="ARBA00022598"/>
    </source>
</evidence>
<dbReference type="Pfam" id="PF10079">
    <property type="entry name" value="Rossmann-like_BshC"/>
    <property type="match status" value="1"/>
</dbReference>
<dbReference type="STRING" id="1197477.IA57_09570"/>
<name>A0A084TJ16_9FLAO</name>
<dbReference type="InterPro" id="IPR055398">
    <property type="entry name" value="Rossmann-like_BshC"/>
</dbReference>
<sequence>MPTVSIPFKETHYFSSLICDYLDEKAALKPFYNRFPKKENFKEQLEEKQQHFNAETRAVLVSALRAQYKNVAASVLTTQNITALADEKTFTITTGHQLNLFTGPLYFFYKIIATINLCKELKQTHPHYNFVPVYWMATEDHDFEEINFFNFQGKKVQWNKAASGAVGDLDLDGLDDVFSTLSSQLGPGHNAQALRELFKQAYLEHDTLTQATRHLVNSLFSSYGLVILDGNDPALKRLFVPYIKTDVLEQKAFLEVTQTNKKLEALSANYNIQVSPRAINLFYIKAGVRERIVEEEAGVFSVVGTQITWTKSQLLKEIEAFPERFSPNVILRPLYQEVILPNLCYIGGGGELAYWLQLKSSFEAQNVPFPMLLLRNSVLLVKAQQLEKLEKLQVTIADLFLKQPRLMTKITKEISEVNIDFSPQKAHLQQQFEALYKLAERTDKSFLGAVGAQERKQLKGLEHLEKRLLKAQKRKLSDVLERVKIVQNALFPNQSLQERQLNFSEFYLEYGDQLIQQLVLNLHPLHSEFIILKLD</sequence>
<dbReference type="NCBIfam" id="TIGR03998">
    <property type="entry name" value="thiol_BshC"/>
    <property type="match status" value="1"/>
</dbReference>
<feature type="domain" description="Bacillithiol biosynthesis BshC N-terminal Rossmann-like" evidence="3">
    <location>
        <begin position="1"/>
        <end position="376"/>
    </location>
</feature>
<evidence type="ECO:0000256" key="2">
    <source>
        <dbReference type="HAMAP-Rule" id="MF_01867"/>
    </source>
</evidence>
<comment type="similarity">
    <text evidence="2">Belongs to the BshC family.</text>
</comment>
<organism evidence="5 6">
    <name type="scientific">Mangrovimonas yunxiaonensis</name>
    <dbReference type="NCBI Taxonomy" id="1197477"/>
    <lineage>
        <taxon>Bacteria</taxon>
        <taxon>Pseudomonadati</taxon>
        <taxon>Bacteroidota</taxon>
        <taxon>Flavobacteriia</taxon>
        <taxon>Flavobacteriales</taxon>
        <taxon>Flavobacteriaceae</taxon>
        <taxon>Mangrovimonas</taxon>
    </lineage>
</organism>
<accession>A0A084TJ16</accession>
<gene>
    <name evidence="2" type="primary">bshC</name>
    <name evidence="5" type="ORF">IA57_09570</name>
</gene>
<dbReference type="RefSeq" id="WP_036122376.1">
    <property type="nucleotide sequence ID" value="NZ_BMET01000006.1"/>
</dbReference>
<dbReference type="InterPro" id="IPR011199">
    <property type="entry name" value="Bacillithiol_biosynth_BshC"/>
</dbReference>
<keyword evidence="6" id="KW-1185">Reference proteome</keyword>
<dbReference type="PIRSF" id="PIRSF012535">
    <property type="entry name" value="UCP012535"/>
    <property type="match status" value="1"/>
</dbReference>
<comment type="caution">
    <text evidence="5">The sequence shown here is derived from an EMBL/GenBank/DDBJ whole genome shotgun (WGS) entry which is preliminary data.</text>
</comment>
<dbReference type="eggNOG" id="COG4365">
    <property type="taxonomic scope" value="Bacteria"/>
</dbReference>
<evidence type="ECO:0000259" key="4">
    <source>
        <dbReference type="Pfam" id="PF24850"/>
    </source>
</evidence>
<evidence type="ECO:0000313" key="6">
    <source>
        <dbReference type="Proteomes" id="UP000028521"/>
    </source>
</evidence>
<dbReference type="Pfam" id="PF24850">
    <property type="entry name" value="CC_BshC"/>
    <property type="match status" value="1"/>
</dbReference>
<protein>
    <recommendedName>
        <fullName evidence="2">Putative cysteine ligase BshC</fullName>
        <ecNumber evidence="2">6.-.-.-</ecNumber>
    </recommendedName>
</protein>
<reference evidence="5 6" key="1">
    <citation type="journal article" date="2014" name="Genome Announc.">
        <title>Draft Genome Sequence of the Algicidal Bacterium Mangrovimonas yunxiaonensis Strain LY01.</title>
        <authorList>
            <person name="Li Y."/>
            <person name="Zhu H."/>
            <person name="Li C."/>
            <person name="Zhang H."/>
            <person name="Chen Z."/>
            <person name="Zheng W."/>
            <person name="Xu H."/>
            <person name="Zheng T."/>
        </authorList>
    </citation>
    <scope>NUCLEOTIDE SEQUENCE [LARGE SCALE GENOMIC DNA]</scope>
    <source>
        <strain evidence="5 6">LY01</strain>
    </source>
</reference>
<proteinExistence type="inferred from homology"/>